<gene>
    <name evidence="9" type="ORF">C7B82_29315</name>
</gene>
<feature type="transmembrane region" description="Helical" evidence="8">
    <location>
        <begin position="288"/>
        <end position="308"/>
    </location>
</feature>
<dbReference type="OrthoDB" id="419762at2"/>
<evidence type="ECO:0000256" key="3">
    <source>
        <dbReference type="ARBA" id="ARBA00022448"/>
    </source>
</evidence>
<keyword evidence="10" id="KW-1185">Reference proteome</keyword>
<feature type="transmembrane region" description="Helical" evidence="8">
    <location>
        <begin position="229"/>
        <end position="250"/>
    </location>
</feature>
<evidence type="ECO:0000256" key="4">
    <source>
        <dbReference type="ARBA" id="ARBA00022475"/>
    </source>
</evidence>
<keyword evidence="7 8" id="KW-0472">Membrane</keyword>
<dbReference type="PANTHER" id="PTHR36838:SF1">
    <property type="entry name" value="SLR1864 PROTEIN"/>
    <property type="match status" value="1"/>
</dbReference>
<dbReference type="RefSeq" id="WP_106260696.1">
    <property type="nucleotide sequence ID" value="NZ_CAWNSW010000147.1"/>
</dbReference>
<accession>A0A2T1DTS1</accession>
<feature type="transmembrane region" description="Helical" evidence="8">
    <location>
        <begin position="6"/>
        <end position="27"/>
    </location>
</feature>
<evidence type="ECO:0000313" key="10">
    <source>
        <dbReference type="Proteomes" id="UP000239576"/>
    </source>
</evidence>
<feature type="transmembrane region" description="Helical" evidence="8">
    <location>
        <begin position="103"/>
        <end position="124"/>
    </location>
</feature>
<protein>
    <submittedName>
        <fullName evidence="9">Transporter</fullName>
    </submittedName>
</protein>
<evidence type="ECO:0000313" key="9">
    <source>
        <dbReference type="EMBL" id="PSB23880.1"/>
    </source>
</evidence>
<sequence>MLTAANLLTIYLPLLGWTFCGWVLGRLLPATMPVCLGKFLFWVGVPISIVGFLRHAHLSTSLWLAPVVAWLAMLLGMGIAWWISQRSPIKAPRSLSQPTQGSFLLASMLGNTGYIGYPVALALVGPHDFAWTLFYDLLGSTPGAYGLGVAIAARLGGATRLKHWQALNAMAKNPALWSFGLGLACRDRPLPVPLEQGLRGFAWGMVALSLVLIGMRLSQLSSLARLKPALLSVGIKMLLVPLLLGLGLWVLGVTGLVYRAILLQMAMPPAFATLVIAEAYDLDQELTVTTLIIGSLVLVLTLPLWLWLCGALEGTL</sequence>
<evidence type="ECO:0000256" key="6">
    <source>
        <dbReference type="ARBA" id="ARBA00022989"/>
    </source>
</evidence>
<dbReference type="EMBL" id="PVWK01000158">
    <property type="protein sequence ID" value="PSB23880.1"/>
    <property type="molecule type" value="Genomic_DNA"/>
</dbReference>
<evidence type="ECO:0000256" key="8">
    <source>
        <dbReference type="SAM" id="Phobius"/>
    </source>
</evidence>
<dbReference type="GO" id="GO:0005886">
    <property type="term" value="C:plasma membrane"/>
    <property type="evidence" value="ECO:0007669"/>
    <property type="project" value="UniProtKB-SubCell"/>
</dbReference>
<evidence type="ECO:0000256" key="7">
    <source>
        <dbReference type="ARBA" id="ARBA00023136"/>
    </source>
</evidence>
<evidence type="ECO:0000256" key="2">
    <source>
        <dbReference type="ARBA" id="ARBA00010145"/>
    </source>
</evidence>
<dbReference type="PANTHER" id="PTHR36838">
    <property type="entry name" value="AUXIN EFFLUX CARRIER FAMILY PROTEIN"/>
    <property type="match status" value="1"/>
</dbReference>
<keyword evidence="5 8" id="KW-0812">Transmembrane</keyword>
<feature type="transmembrane region" description="Helical" evidence="8">
    <location>
        <begin position="63"/>
        <end position="83"/>
    </location>
</feature>
<reference evidence="10" key="1">
    <citation type="submission" date="2018-02" db="EMBL/GenBank/DDBJ databases">
        <authorList>
            <person name="Moore K."/>
            <person name="Momper L."/>
        </authorList>
    </citation>
    <scope>NUCLEOTIDE SEQUENCE [LARGE SCALE GENOMIC DNA]</scope>
    <source>
        <strain evidence="10">ULC18</strain>
    </source>
</reference>
<keyword evidence="6 8" id="KW-1133">Transmembrane helix</keyword>
<comment type="similarity">
    <text evidence="2">Belongs to the auxin efflux carrier (TC 2.A.69) family.</text>
</comment>
<organism evidence="9 10">
    <name type="scientific">Stenomitos frigidus ULC18</name>
    <dbReference type="NCBI Taxonomy" id="2107698"/>
    <lineage>
        <taxon>Bacteria</taxon>
        <taxon>Bacillati</taxon>
        <taxon>Cyanobacteriota</taxon>
        <taxon>Cyanophyceae</taxon>
        <taxon>Leptolyngbyales</taxon>
        <taxon>Leptolyngbyaceae</taxon>
        <taxon>Stenomitos</taxon>
    </lineage>
</organism>
<feature type="transmembrane region" description="Helical" evidence="8">
    <location>
        <begin position="200"/>
        <end position="217"/>
    </location>
</feature>
<dbReference type="Pfam" id="PF03547">
    <property type="entry name" value="Mem_trans"/>
    <property type="match status" value="1"/>
</dbReference>
<keyword evidence="4" id="KW-1003">Cell membrane</keyword>
<reference evidence="9 10" key="2">
    <citation type="submission" date="2018-03" db="EMBL/GenBank/DDBJ databases">
        <title>The ancient ancestry and fast evolution of plastids.</title>
        <authorList>
            <person name="Moore K.R."/>
            <person name="Magnabosco C."/>
            <person name="Momper L."/>
            <person name="Gold D.A."/>
            <person name="Bosak T."/>
            <person name="Fournier G.P."/>
        </authorList>
    </citation>
    <scope>NUCLEOTIDE SEQUENCE [LARGE SCALE GENOMIC DNA]</scope>
    <source>
        <strain evidence="9 10">ULC18</strain>
    </source>
</reference>
<dbReference type="InterPro" id="IPR004776">
    <property type="entry name" value="Mem_transp_PIN-like"/>
</dbReference>
<evidence type="ECO:0000256" key="1">
    <source>
        <dbReference type="ARBA" id="ARBA00004651"/>
    </source>
</evidence>
<comment type="caution">
    <text evidence="9">The sequence shown here is derived from an EMBL/GenBank/DDBJ whole genome shotgun (WGS) entry which is preliminary data.</text>
</comment>
<dbReference type="Gene3D" id="1.20.1530.20">
    <property type="match status" value="1"/>
</dbReference>
<comment type="subcellular location">
    <subcellularLocation>
        <location evidence="1">Cell membrane</location>
        <topology evidence="1">Multi-pass membrane protein</topology>
    </subcellularLocation>
</comment>
<dbReference type="Proteomes" id="UP000239576">
    <property type="component" value="Unassembled WGS sequence"/>
</dbReference>
<keyword evidence="3" id="KW-0813">Transport</keyword>
<dbReference type="InterPro" id="IPR038770">
    <property type="entry name" value="Na+/solute_symporter_sf"/>
</dbReference>
<proteinExistence type="inferred from homology"/>
<dbReference type="AlphaFoldDB" id="A0A2T1DTS1"/>
<dbReference type="GO" id="GO:0055085">
    <property type="term" value="P:transmembrane transport"/>
    <property type="evidence" value="ECO:0007669"/>
    <property type="project" value="InterPro"/>
</dbReference>
<name>A0A2T1DTS1_9CYAN</name>
<evidence type="ECO:0000256" key="5">
    <source>
        <dbReference type="ARBA" id="ARBA00022692"/>
    </source>
</evidence>
<feature type="transmembrane region" description="Helical" evidence="8">
    <location>
        <begin position="39"/>
        <end position="57"/>
    </location>
</feature>